<keyword evidence="2" id="KW-1185">Reference proteome</keyword>
<accession>A0A8X6MVQ6</accession>
<feature type="non-terminal residue" evidence="1">
    <location>
        <position position="1"/>
    </location>
</feature>
<dbReference type="AlphaFoldDB" id="A0A8X6MVQ6"/>
<gene>
    <name evidence="1" type="ORF">NPIL_184241</name>
</gene>
<protein>
    <recommendedName>
        <fullName evidence="3">Reverse transcriptase/retrotransposon-derived protein RNase H-like domain-containing protein</fullName>
    </recommendedName>
</protein>
<sequence length="66" mass="7178">ETMTAFDSSKKLVIDPIALSLPAPNARLSLMADASDFEVGPALQQHIGSAVEPLSCYKTLRYRKTI</sequence>
<comment type="caution">
    <text evidence="1">The sequence shown here is derived from an EMBL/GenBank/DDBJ whole genome shotgun (WGS) entry which is preliminary data.</text>
</comment>
<evidence type="ECO:0000313" key="2">
    <source>
        <dbReference type="Proteomes" id="UP000887013"/>
    </source>
</evidence>
<dbReference type="OrthoDB" id="41323at2759"/>
<evidence type="ECO:0000313" key="1">
    <source>
        <dbReference type="EMBL" id="GFS80158.1"/>
    </source>
</evidence>
<dbReference type="Proteomes" id="UP000887013">
    <property type="component" value="Unassembled WGS sequence"/>
</dbReference>
<organism evidence="1 2">
    <name type="scientific">Nephila pilipes</name>
    <name type="common">Giant wood spider</name>
    <name type="synonym">Nephila maculata</name>
    <dbReference type="NCBI Taxonomy" id="299642"/>
    <lineage>
        <taxon>Eukaryota</taxon>
        <taxon>Metazoa</taxon>
        <taxon>Ecdysozoa</taxon>
        <taxon>Arthropoda</taxon>
        <taxon>Chelicerata</taxon>
        <taxon>Arachnida</taxon>
        <taxon>Araneae</taxon>
        <taxon>Araneomorphae</taxon>
        <taxon>Entelegynae</taxon>
        <taxon>Araneoidea</taxon>
        <taxon>Nephilidae</taxon>
        <taxon>Nephila</taxon>
    </lineage>
</organism>
<proteinExistence type="predicted"/>
<evidence type="ECO:0008006" key="3">
    <source>
        <dbReference type="Google" id="ProtNLM"/>
    </source>
</evidence>
<dbReference type="EMBL" id="BMAW01002754">
    <property type="protein sequence ID" value="GFS80158.1"/>
    <property type="molecule type" value="Genomic_DNA"/>
</dbReference>
<name>A0A8X6MVQ6_NEPPI</name>
<reference evidence="1" key="1">
    <citation type="submission" date="2020-08" db="EMBL/GenBank/DDBJ databases">
        <title>Multicomponent nature underlies the extraordinary mechanical properties of spider dragline silk.</title>
        <authorList>
            <person name="Kono N."/>
            <person name="Nakamura H."/>
            <person name="Mori M."/>
            <person name="Yoshida Y."/>
            <person name="Ohtoshi R."/>
            <person name="Malay A.D."/>
            <person name="Moran D.A.P."/>
            <person name="Tomita M."/>
            <person name="Numata K."/>
            <person name="Arakawa K."/>
        </authorList>
    </citation>
    <scope>NUCLEOTIDE SEQUENCE</scope>
</reference>